<evidence type="ECO:0000313" key="3">
    <source>
        <dbReference type="Proteomes" id="UP000319897"/>
    </source>
</evidence>
<dbReference type="SUPFAM" id="SSF47336">
    <property type="entry name" value="ACP-like"/>
    <property type="match status" value="1"/>
</dbReference>
<dbReference type="Proteomes" id="UP000319897">
    <property type="component" value="Unassembled WGS sequence"/>
</dbReference>
<name>A0A501XP07_9SPHN</name>
<reference evidence="2 3" key="1">
    <citation type="submission" date="2019-06" db="EMBL/GenBank/DDBJ databases">
        <authorList>
            <person name="Lee I."/>
            <person name="Jang G.I."/>
            <person name="Hwang C.Y."/>
        </authorList>
    </citation>
    <scope>NUCLEOTIDE SEQUENCE [LARGE SCALE GENOMIC DNA]</scope>
    <source>
        <strain evidence="2 3">PAMC 28131</strain>
    </source>
</reference>
<dbReference type="Pfam" id="PF00550">
    <property type="entry name" value="PP-binding"/>
    <property type="match status" value="1"/>
</dbReference>
<dbReference type="OrthoDB" id="287644at2"/>
<dbReference type="Gene3D" id="1.10.1200.10">
    <property type="entry name" value="ACP-like"/>
    <property type="match status" value="1"/>
</dbReference>
<evidence type="ECO:0000313" key="2">
    <source>
        <dbReference type="EMBL" id="TPE62316.1"/>
    </source>
</evidence>
<feature type="domain" description="Carrier" evidence="1">
    <location>
        <begin position="1"/>
        <end position="78"/>
    </location>
</feature>
<dbReference type="PROSITE" id="PS50075">
    <property type="entry name" value="CARRIER"/>
    <property type="match status" value="1"/>
</dbReference>
<dbReference type="AlphaFoldDB" id="A0A501XP07"/>
<protein>
    <submittedName>
        <fullName evidence="2">Acyl carrier protein</fullName>
    </submittedName>
</protein>
<keyword evidence="3" id="KW-1185">Reference proteome</keyword>
<proteinExistence type="predicted"/>
<comment type="caution">
    <text evidence="2">The sequence shown here is derived from an EMBL/GenBank/DDBJ whole genome shotgun (WGS) entry which is preliminary data.</text>
</comment>
<organism evidence="2 3">
    <name type="scientific">Sandaracinobacter neustonicus</name>
    <dbReference type="NCBI Taxonomy" id="1715348"/>
    <lineage>
        <taxon>Bacteria</taxon>
        <taxon>Pseudomonadati</taxon>
        <taxon>Pseudomonadota</taxon>
        <taxon>Alphaproteobacteria</taxon>
        <taxon>Sphingomonadales</taxon>
        <taxon>Sphingosinicellaceae</taxon>
        <taxon>Sandaracinobacter</taxon>
    </lineage>
</organism>
<accession>A0A501XP07</accession>
<dbReference type="EMBL" id="VFSU01000019">
    <property type="protein sequence ID" value="TPE62316.1"/>
    <property type="molecule type" value="Genomic_DNA"/>
</dbReference>
<dbReference type="InterPro" id="IPR036736">
    <property type="entry name" value="ACP-like_sf"/>
</dbReference>
<gene>
    <name evidence="2" type="ORF">FJQ54_06380</name>
</gene>
<sequence>MDRPATYARLIELIEPFNKKGIALAESTSFADDLELDSLTVMDLVANIEDEWDINMPLNILPDLETVGQLADAVVKLKG</sequence>
<evidence type="ECO:0000259" key="1">
    <source>
        <dbReference type="PROSITE" id="PS50075"/>
    </source>
</evidence>
<dbReference type="InterPro" id="IPR009081">
    <property type="entry name" value="PP-bd_ACP"/>
</dbReference>